<evidence type="ECO:0000313" key="2">
    <source>
        <dbReference type="EMBL" id="GEK73823.1"/>
    </source>
</evidence>
<gene>
    <name evidence="2" type="ORF">HHA04nite_23670</name>
</gene>
<dbReference type="Proteomes" id="UP000321121">
    <property type="component" value="Unassembled WGS sequence"/>
</dbReference>
<comment type="caution">
    <text evidence="2">The sequence shown here is derived from an EMBL/GenBank/DDBJ whole genome shotgun (WGS) entry which is preliminary data.</text>
</comment>
<keyword evidence="1" id="KW-0472">Membrane</keyword>
<dbReference type="RefSeq" id="WP_046077857.1">
    <property type="nucleotide sequence ID" value="NZ_BJUS01000029.1"/>
</dbReference>
<reference evidence="2 3" key="1">
    <citation type="submission" date="2019-07" db="EMBL/GenBank/DDBJ databases">
        <title>Whole genome shotgun sequence of Halomonas halophila NBRC 102604.</title>
        <authorList>
            <person name="Hosoyama A."/>
            <person name="Uohara A."/>
            <person name="Ohji S."/>
            <person name="Ichikawa N."/>
        </authorList>
    </citation>
    <scope>NUCLEOTIDE SEQUENCE [LARGE SCALE GENOMIC DNA]</scope>
    <source>
        <strain evidence="2 3">NBRC 102604</strain>
    </source>
</reference>
<organism evidence="2 3">
    <name type="scientific">Halomonas halophila</name>
    <dbReference type="NCBI Taxonomy" id="29573"/>
    <lineage>
        <taxon>Bacteria</taxon>
        <taxon>Pseudomonadati</taxon>
        <taxon>Pseudomonadota</taxon>
        <taxon>Gammaproteobacteria</taxon>
        <taxon>Oceanospirillales</taxon>
        <taxon>Halomonadaceae</taxon>
        <taxon>Halomonas</taxon>
    </lineage>
</organism>
<name>A0ABQ0U5M2_9GAMM</name>
<dbReference type="Pfam" id="PF04134">
    <property type="entry name" value="DCC1-like"/>
    <property type="match status" value="1"/>
</dbReference>
<sequence>MPEEPTLRVYYDAVCPKCRRDRRRYERMAGEASAVEWVDVTANQARLRERGIDPNDALHSLHVEDEHGRLCDGLDAYLLLMRRVPRLRPLAWLIGLPLINPALAVAYRHGVRRRLRRQGRR</sequence>
<feature type="transmembrane region" description="Helical" evidence="1">
    <location>
        <begin position="90"/>
        <end position="111"/>
    </location>
</feature>
<protein>
    <recommendedName>
        <fullName evidence="4">Thiol-disulfide oxidoreductase</fullName>
    </recommendedName>
</protein>
<evidence type="ECO:0000256" key="1">
    <source>
        <dbReference type="SAM" id="Phobius"/>
    </source>
</evidence>
<evidence type="ECO:0008006" key="4">
    <source>
        <dbReference type="Google" id="ProtNLM"/>
    </source>
</evidence>
<dbReference type="InterPro" id="IPR007263">
    <property type="entry name" value="DCC1-like"/>
</dbReference>
<keyword evidence="1" id="KW-0812">Transmembrane</keyword>
<dbReference type="EMBL" id="BJUS01000029">
    <property type="protein sequence ID" value="GEK73823.1"/>
    <property type="molecule type" value="Genomic_DNA"/>
</dbReference>
<keyword evidence="3" id="KW-1185">Reference proteome</keyword>
<keyword evidence="1" id="KW-1133">Transmembrane helix</keyword>
<evidence type="ECO:0000313" key="3">
    <source>
        <dbReference type="Proteomes" id="UP000321121"/>
    </source>
</evidence>
<proteinExistence type="predicted"/>
<accession>A0ABQ0U5M2</accession>